<evidence type="ECO:0000256" key="2">
    <source>
        <dbReference type="ARBA" id="ARBA00022840"/>
    </source>
</evidence>
<dbReference type="Proteomes" id="UP000188268">
    <property type="component" value="Unassembled WGS sequence"/>
</dbReference>
<dbReference type="Gene3D" id="3.40.50.300">
    <property type="entry name" value="P-loop containing nucleotide triphosphate hydrolases"/>
    <property type="match status" value="2"/>
</dbReference>
<dbReference type="GO" id="GO:0005524">
    <property type="term" value="F:ATP binding"/>
    <property type="evidence" value="ECO:0007669"/>
    <property type="project" value="UniProtKB-KW"/>
</dbReference>
<dbReference type="AlphaFoldDB" id="A0A1R3KX35"/>
<keyword evidence="2" id="KW-0067">ATP-binding</keyword>
<dbReference type="OrthoDB" id="1146443at2759"/>
<dbReference type="PANTHER" id="PTHR11638">
    <property type="entry name" value="ATP-DEPENDENT CLP PROTEASE"/>
    <property type="match status" value="1"/>
</dbReference>
<protein>
    <submittedName>
        <fullName evidence="4">ATPase, AAA-2</fullName>
    </submittedName>
</protein>
<evidence type="ECO:0000313" key="4">
    <source>
        <dbReference type="EMBL" id="OMP11674.1"/>
    </source>
</evidence>
<keyword evidence="1" id="KW-0547">Nucleotide-binding</keyword>
<accession>A0A1R3KX35</accession>
<evidence type="ECO:0000313" key="5">
    <source>
        <dbReference type="Proteomes" id="UP000188268"/>
    </source>
</evidence>
<comment type="caution">
    <text evidence="4">The sequence shown here is derived from an EMBL/GenBank/DDBJ whole genome shotgun (WGS) entry which is preliminary data.</text>
</comment>
<feature type="domain" description="ATPase AAA-type core" evidence="3">
    <location>
        <begin position="771"/>
        <end position="867"/>
    </location>
</feature>
<dbReference type="GO" id="GO:0034605">
    <property type="term" value="P:cellular response to heat"/>
    <property type="evidence" value="ECO:0007669"/>
    <property type="project" value="TreeGrafter"/>
</dbReference>
<dbReference type="Gramene" id="OMP11674">
    <property type="protein sequence ID" value="OMP11674"/>
    <property type="gene ID" value="CCACVL1_00357"/>
</dbReference>
<dbReference type="InterPro" id="IPR003959">
    <property type="entry name" value="ATPase_AAA_core"/>
</dbReference>
<dbReference type="GO" id="GO:0005737">
    <property type="term" value="C:cytoplasm"/>
    <property type="evidence" value="ECO:0007669"/>
    <property type="project" value="TreeGrafter"/>
</dbReference>
<name>A0A1R3KX35_COCAP</name>
<proteinExistence type="predicted"/>
<dbReference type="InterPro" id="IPR050130">
    <property type="entry name" value="ClpA_ClpB"/>
</dbReference>
<dbReference type="InterPro" id="IPR027417">
    <property type="entry name" value="P-loop_NTPase"/>
</dbReference>
<dbReference type="Pfam" id="PF07724">
    <property type="entry name" value="AAA_2"/>
    <property type="match status" value="2"/>
</dbReference>
<keyword evidence="5" id="KW-1185">Reference proteome</keyword>
<dbReference type="STRING" id="210143.A0A1R3KX35"/>
<gene>
    <name evidence="4" type="ORF">CCACVL1_00357</name>
</gene>
<dbReference type="GO" id="GO:0016887">
    <property type="term" value="F:ATP hydrolysis activity"/>
    <property type="evidence" value="ECO:0007669"/>
    <property type="project" value="InterPro"/>
</dbReference>
<evidence type="ECO:0000259" key="3">
    <source>
        <dbReference type="Pfam" id="PF07724"/>
    </source>
</evidence>
<sequence>MEPKMEEVQRRLLEEKKDLEFTYGVHIGFDAVTAACNIVFRYFNVQGRRGRNPGKYEFQYLQKQAANLLQKACLKLRYEDGTSREEKELDMAEYCLHRAIVEIMELRKERDPLFKSWYSYVQAELEGLMEKLDRFMQVRTPKMPLLQQRSSKDVISSLKATRQQLASDLSSVSLAPLGVLVTKLASMIPEDFKGDLTVTQCLIAEVSKPLIGVPSPLLLHYLRLPVPEFREKLDEKCHGQKFTVLQLVNALSQPKPADRPVGSFIFMGEDPRFSQVHMVAEGLAETLYEGKEFLIKLDMSDYSSGDALIKLLGARAPSSFGQPNNVEGHLSEAVKRKPFSVVMLRNFEKAHDSVTSLLVEILKYGKIRDGLGNEVDFGNTIIIITLKLKGCRLRCSCYEFITKSKQSMRELVKSMGGESKHNCQFRHCLTTAEQNCPSLVNIVDDIVFVELFSIFHSSNATRVEMRDIALPRGVILYPSEAALDQFRRKKLTRGESQIDEAVAPMIQEMQVGNKLSGTDIIYLDIMLGSGELSYRLADYEKLILDPLYKQFDESLKEFRALYKKEKQKVQSIYLLMLKISQFISTEVAGDSNDLSKEVLGLFDNLDDYVDAPSSSDKPGCKEFELSCLPEEVTVDKGRLNKRVKKGVDNLLVTLSEKSLQQYVATDVIEKALLELIINKPENLSLCRPKSYLLLGLHCHGKAHFADYLGKNLVTGDGVTLVVDIDLSDFSDDTALLRLKNELARSIGNVQQPSSSQVVGDMTLRPCNSSQVVGDVKLRPCNIFLLNHVEKAHISVFSALLSALDVGMCRDSNGNMIDFRDTVIILTSELGNNKIITRLFEEAHEHQEPDPLQSDGDFRSELLNCVDEILFFNPVVSVQNRVARLQMRDRAQIPLSILPKFLLGLFKAENDPCFKHDSCDGYGDTLRCFISYVPEEECTFKIRIMSLGALGRQLLGDGMSFEVSSGDTIGSLKAKLEDKAENVAFYLRLCGEDPILSNKNTDMRRVVQLIPGNNRLAKYRGLEKT</sequence>
<dbReference type="SUPFAM" id="SSF52540">
    <property type="entry name" value="P-loop containing nucleoside triphosphate hydrolases"/>
    <property type="match status" value="2"/>
</dbReference>
<dbReference type="OMA" id="DSASIHM"/>
<evidence type="ECO:0000256" key="1">
    <source>
        <dbReference type="ARBA" id="ARBA00022741"/>
    </source>
</evidence>
<dbReference type="PANTHER" id="PTHR11638:SF18">
    <property type="entry name" value="HEAT SHOCK PROTEIN 104"/>
    <property type="match status" value="1"/>
</dbReference>
<organism evidence="4 5">
    <name type="scientific">Corchorus capsularis</name>
    <name type="common">Jute</name>
    <dbReference type="NCBI Taxonomy" id="210143"/>
    <lineage>
        <taxon>Eukaryota</taxon>
        <taxon>Viridiplantae</taxon>
        <taxon>Streptophyta</taxon>
        <taxon>Embryophyta</taxon>
        <taxon>Tracheophyta</taxon>
        <taxon>Spermatophyta</taxon>
        <taxon>Magnoliopsida</taxon>
        <taxon>eudicotyledons</taxon>
        <taxon>Gunneridae</taxon>
        <taxon>Pentapetalae</taxon>
        <taxon>rosids</taxon>
        <taxon>malvids</taxon>
        <taxon>Malvales</taxon>
        <taxon>Malvaceae</taxon>
        <taxon>Grewioideae</taxon>
        <taxon>Apeibeae</taxon>
        <taxon>Corchorus</taxon>
    </lineage>
</organism>
<reference evidence="4 5" key="1">
    <citation type="submission" date="2013-09" db="EMBL/GenBank/DDBJ databases">
        <title>Corchorus capsularis genome sequencing.</title>
        <authorList>
            <person name="Alam M."/>
            <person name="Haque M.S."/>
            <person name="Islam M.S."/>
            <person name="Emdad E.M."/>
            <person name="Islam M.M."/>
            <person name="Ahmed B."/>
            <person name="Halim A."/>
            <person name="Hossen Q.M.M."/>
            <person name="Hossain M.Z."/>
            <person name="Ahmed R."/>
            <person name="Khan M.M."/>
            <person name="Islam R."/>
            <person name="Rashid M.M."/>
            <person name="Khan S.A."/>
            <person name="Rahman M.S."/>
            <person name="Alam M."/>
        </authorList>
    </citation>
    <scope>NUCLEOTIDE SEQUENCE [LARGE SCALE GENOMIC DNA]</scope>
    <source>
        <strain evidence="5">cv. CVL-1</strain>
        <tissue evidence="4">Whole seedling</tissue>
    </source>
</reference>
<dbReference type="EMBL" id="AWWV01001039">
    <property type="protein sequence ID" value="OMP11674.1"/>
    <property type="molecule type" value="Genomic_DNA"/>
</dbReference>
<feature type="domain" description="ATPase AAA-type core" evidence="3">
    <location>
        <begin position="259"/>
        <end position="393"/>
    </location>
</feature>